<evidence type="ECO:0000313" key="3">
    <source>
        <dbReference type="Proteomes" id="UP000036403"/>
    </source>
</evidence>
<reference evidence="2 3" key="1">
    <citation type="submission" date="2015-04" db="EMBL/GenBank/DDBJ databases">
        <title>Lasius niger genome sequencing.</title>
        <authorList>
            <person name="Konorov E.A."/>
            <person name="Nikitin M.A."/>
            <person name="Kirill M.V."/>
            <person name="Chang P."/>
        </authorList>
    </citation>
    <scope>NUCLEOTIDE SEQUENCE [LARGE SCALE GENOMIC DNA]</scope>
    <source>
        <tissue evidence="2">Whole</tissue>
    </source>
</reference>
<name>A0A0J7KB06_LASNI</name>
<sequence>MQLRKHLMQRVKHAVKDLAKVASIERLRNRIIVPHTTNSNSSDEEYMDVRVNEGNENINIPQALGNIENEREQEADNEQDATEAFDLSDDEGVFQDEVDQEDDASESSGDDDEDINENHFETEEQKANYVAENLREWAIYERNIKKKTR</sequence>
<evidence type="ECO:0000256" key="1">
    <source>
        <dbReference type="SAM" id="MobiDB-lite"/>
    </source>
</evidence>
<dbReference type="OrthoDB" id="10383185at2759"/>
<evidence type="ECO:0000313" key="2">
    <source>
        <dbReference type="EMBL" id="KMQ87464.1"/>
    </source>
</evidence>
<feature type="region of interest" description="Disordered" evidence="1">
    <location>
        <begin position="69"/>
        <end position="127"/>
    </location>
</feature>
<comment type="caution">
    <text evidence="2">The sequence shown here is derived from an EMBL/GenBank/DDBJ whole genome shotgun (WGS) entry which is preliminary data.</text>
</comment>
<keyword evidence="3" id="KW-1185">Reference proteome</keyword>
<dbReference type="AlphaFoldDB" id="A0A0J7KB06"/>
<organism evidence="2 3">
    <name type="scientific">Lasius niger</name>
    <name type="common">Black garden ant</name>
    <dbReference type="NCBI Taxonomy" id="67767"/>
    <lineage>
        <taxon>Eukaryota</taxon>
        <taxon>Metazoa</taxon>
        <taxon>Ecdysozoa</taxon>
        <taxon>Arthropoda</taxon>
        <taxon>Hexapoda</taxon>
        <taxon>Insecta</taxon>
        <taxon>Pterygota</taxon>
        <taxon>Neoptera</taxon>
        <taxon>Endopterygota</taxon>
        <taxon>Hymenoptera</taxon>
        <taxon>Apocrita</taxon>
        <taxon>Aculeata</taxon>
        <taxon>Formicoidea</taxon>
        <taxon>Formicidae</taxon>
        <taxon>Formicinae</taxon>
        <taxon>Lasius</taxon>
        <taxon>Lasius</taxon>
    </lineage>
</organism>
<proteinExistence type="predicted"/>
<protein>
    <submittedName>
        <fullName evidence="2">Uncharacterized protein</fullName>
    </submittedName>
</protein>
<dbReference type="EMBL" id="LBMM01010434">
    <property type="protein sequence ID" value="KMQ87464.1"/>
    <property type="molecule type" value="Genomic_DNA"/>
</dbReference>
<feature type="compositionally biased region" description="Basic and acidic residues" evidence="1">
    <location>
        <begin position="116"/>
        <end position="126"/>
    </location>
</feature>
<accession>A0A0J7KB06</accession>
<dbReference type="Proteomes" id="UP000036403">
    <property type="component" value="Unassembled WGS sequence"/>
</dbReference>
<dbReference type="PaxDb" id="67767-A0A0J7KB06"/>
<feature type="compositionally biased region" description="Acidic residues" evidence="1">
    <location>
        <begin position="75"/>
        <end position="115"/>
    </location>
</feature>
<gene>
    <name evidence="2" type="ORF">RF55_13255</name>
</gene>